<proteinExistence type="predicted"/>
<dbReference type="EMBL" id="OBQI01000002">
    <property type="protein sequence ID" value="SOC48544.1"/>
    <property type="molecule type" value="Genomic_DNA"/>
</dbReference>
<evidence type="ECO:0000313" key="1">
    <source>
        <dbReference type="EMBL" id="SOC48544.1"/>
    </source>
</evidence>
<dbReference type="Proteomes" id="UP000219435">
    <property type="component" value="Unassembled WGS sequence"/>
</dbReference>
<evidence type="ECO:0000313" key="2">
    <source>
        <dbReference type="Proteomes" id="UP000219435"/>
    </source>
</evidence>
<reference evidence="2" key="1">
    <citation type="submission" date="2017-08" db="EMBL/GenBank/DDBJ databases">
        <authorList>
            <person name="Varghese N."/>
            <person name="Submissions S."/>
        </authorList>
    </citation>
    <scope>NUCLEOTIDE SEQUENCE [LARGE SCALE GENOMIC DNA]</scope>
    <source>
        <strain evidence="2">DSM 4725</strain>
    </source>
</reference>
<protein>
    <submittedName>
        <fullName evidence="1">Uncharacterized protein</fullName>
    </submittedName>
</protein>
<name>A0A285V334_9ACTN</name>
<sequence length="94" mass="10143">MHGFASKRPIATGVAQVRIGDELRVERRGDGWVALDDEGVVGTLRWLASRDGKPDMNGLMLRFPAHGVLRVRQLVVGPDGLVKDVGGEVTPASR</sequence>
<keyword evidence="2" id="KW-1185">Reference proteome</keyword>
<dbReference type="AlphaFoldDB" id="A0A285V334"/>
<gene>
    <name evidence="1" type="ORF">SAMN05660748_1240</name>
</gene>
<organism evidence="1 2">
    <name type="scientific">Blastococcus aggregatus</name>
    <dbReference type="NCBI Taxonomy" id="38502"/>
    <lineage>
        <taxon>Bacteria</taxon>
        <taxon>Bacillati</taxon>
        <taxon>Actinomycetota</taxon>
        <taxon>Actinomycetes</taxon>
        <taxon>Geodermatophilales</taxon>
        <taxon>Geodermatophilaceae</taxon>
        <taxon>Blastococcus</taxon>
    </lineage>
</organism>
<accession>A0A285V334</accession>